<dbReference type="Proteomes" id="UP000053259">
    <property type="component" value="Unassembled WGS sequence"/>
</dbReference>
<protein>
    <recommendedName>
        <fullName evidence="8">Peroxisomal biogenesis factor 11</fullName>
    </recommendedName>
</protein>
<dbReference type="STRING" id="253628.A0A0D2AC01"/>
<keyword evidence="7" id="KW-1185">Reference proteome</keyword>
<dbReference type="GO" id="GO:0016559">
    <property type="term" value="P:peroxisome fission"/>
    <property type="evidence" value="ECO:0007669"/>
    <property type="project" value="InterPro"/>
</dbReference>
<dbReference type="PANTHER" id="PTHR12652">
    <property type="entry name" value="PEROXISOMAL BIOGENESIS FACTOR 11"/>
    <property type="match status" value="1"/>
</dbReference>
<dbReference type="GeneID" id="27312635"/>
<proteinExistence type="predicted"/>
<dbReference type="HOGENOM" id="CLU_049216_0_0_1"/>
<evidence type="ECO:0000256" key="4">
    <source>
        <dbReference type="ARBA" id="ARBA00046271"/>
    </source>
</evidence>
<evidence type="ECO:0000313" key="7">
    <source>
        <dbReference type="Proteomes" id="UP000053259"/>
    </source>
</evidence>
<feature type="transmembrane region" description="Helical" evidence="5">
    <location>
        <begin position="212"/>
        <end position="230"/>
    </location>
</feature>
<evidence type="ECO:0000256" key="3">
    <source>
        <dbReference type="ARBA" id="ARBA00023140"/>
    </source>
</evidence>
<organism evidence="6 7">
    <name type="scientific">Verruconis gallopava</name>
    <dbReference type="NCBI Taxonomy" id="253628"/>
    <lineage>
        <taxon>Eukaryota</taxon>
        <taxon>Fungi</taxon>
        <taxon>Dikarya</taxon>
        <taxon>Ascomycota</taxon>
        <taxon>Pezizomycotina</taxon>
        <taxon>Dothideomycetes</taxon>
        <taxon>Pleosporomycetidae</taxon>
        <taxon>Venturiales</taxon>
        <taxon>Sympoventuriaceae</taxon>
        <taxon>Verruconis</taxon>
    </lineage>
</organism>
<dbReference type="FunCoup" id="A0A0D2AC01">
    <property type="interactions" value="247"/>
</dbReference>
<evidence type="ECO:0000256" key="5">
    <source>
        <dbReference type="SAM" id="Phobius"/>
    </source>
</evidence>
<dbReference type="RefSeq" id="XP_016214247.1">
    <property type="nucleotide sequence ID" value="XM_016358045.1"/>
</dbReference>
<evidence type="ECO:0000256" key="2">
    <source>
        <dbReference type="ARBA" id="ARBA00023136"/>
    </source>
</evidence>
<keyword evidence="5" id="KW-0812">Transmembrane</keyword>
<accession>A0A0D2AC01</accession>
<reference evidence="6 7" key="1">
    <citation type="submission" date="2015-01" db="EMBL/GenBank/DDBJ databases">
        <title>The Genome Sequence of Ochroconis gallopava CBS43764.</title>
        <authorList>
            <consortium name="The Broad Institute Genomics Platform"/>
            <person name="Cuomo C."/>
            <person name="de Hoog S."/>
            <person name="Gorbushina A."/>
            <person name="Stielow B."/>
            <person name="Teixiera M."/>
            <person name="Abouelleil A."/>
            <person name="Chapman S.B."/>
            <person name="Priest M."/>
            <person name="Young S.K."/>
            <person name="Wortman J."/>
            <person name="Nusbaum C."/>
            <person name="Birren B."/>
        </authorList>
    </citation>
    <scope>NUCLEOTIDE SEQUENCE [LARGE SCALE GENOMIC DNA]</scope>
    <source>
        <strain evidence="6 7">CBS 43764</strain>
    </source>
</reference>
<evidence type="ECO:0000256" key="1">
    <source>
        <dbReference type="ARBA" id="ARBA00022593"/>
    </source>
</evidence>
<gene>
    <name evidence="6" type="ORF">PV09_04662</name>
</gene>
<feature type="transmembrane region" description="Helical" evidence="5">
    <location>
        <begin position="137"/>
        <end position="156"/>
    </location>
</feature>
<keyword evidence="5" id="KW-1133">Transmembrane helix</keyword>
<keyword evidence="1" id="KW-0962">Peroxisome biogenesis</keyword>
<dbReference type="GO" id="GO:0005778">
    <property type="term" value="C:peroxisomal membrane"/>
    <property type="evidence" value="ECO:0007669"/>
    <property type="project" value="UniProtKB-SubCell"/>
</dbReference>
<evidence type="ECO:0008006" key="8">
    <source>
        <dbReference type="Google" id="ProtNLM"/>
    </source>
</evidence>
<dbReference type="Pfam" id="PF05648">
    <property type="entry name" value="PEX11"/>
    <property type="match status" value="1"/>
</dbReference>
<keyword evidence="2 5" id="KW-0472">Membrane</keyword>
<name>A0A0D2AC01_9PEZI</name>
<dbReference type="OrthoDB" id="411017at2759"/>
<dbReference type="AlphaFoldDB" id="A0A0D2AC01"/>
<dbReference type="PANTHER" id="PTHR12652:SF50">
    <property type="entry name" value="PEROXIN 11"/>
    <property type="match status" value="1"/>
</dbReference>
<dbReference type="EMBL" id="KN847541">
    <property type="protein sequence ID" value="KIW04378.1"/>
    <property type="molecule type" value="Genomic_DNA"/>
</dbReference>
<dbReference type="InParanoid" id="A0A0D2AC01"/>
<sequence length="234" mass="26333">MTADALVYHPTYAHLLKYFATTVGRDKLLRTVQYFSRFYAWYLYRTNNPQSGITPWETAKKQIGIARKFLRLGKFLEHFKSAAVAADKKDIDPILKFCAVGRQLGYAGYLSLDNLCVLDASGIRKWDKAKQISRQAARFWFSGLFFNIVAGLYTLFQLKQRAAALDKTQAEKAVESKKIEKEWNATTLQLTSDLADICVPATTLGWTNFDDGFVGLAGTLSSLLGVYSAWKKTA</sequence>
<dbReference type="VEuPathDB" id="FungiDB:PV09_04662"/>
<keyword evidence="3" id="KW-0576">Peroxisome</keyword>
<evidence type="ECO:0000313" key="6">
    <source>
        <dbReference type="EMBL" id="KIW04378.1"/>
    </source>
</evidence>
<comment type="subcellular location">
    <subcellularLocation>
        <location evidence="4">Peroxisome membrane</location>
    </subcellularLocation>
</comment>
<dbReference type="InterPro" id="IPR008733">
    <property type="entry name" value="PEX11"/>
</dbReference>